<gene>
    <name evidence="2" type="ORF">TNCT_734821</name>
</gene>
<dbReference type="EMBL" id="BMAO01005821">
    <property type="protein sequence ID" value="GFR04154.1"/>
    <property type="molecule type" value="Genomic_DNA"/>
</dbReference>
<protein>
    <submittedName>
        <fullName evidence="2">Uncharacterized protein</fullName>
    </submittedName>
</protein>
<name>A0A8X6GJ55_TRICU</name>
<sequence length="172" mass="19581">MSRLILCYDFIQVSHVFWVSDTQPVALQSFLNGPVLTYCKCKQGACSWMKGNRNYTTTRQQMHIRAINESLNKTNEGERLGGHGQGHLGATNLEILPLPLEVEVNKRWTKKKTGRNKNPIGSKALPKNLKRTPPIPTETLAYWHTSAMESERRKLQQNKNSRCIAFNVCLIT</sequence>
<dbReference type="OrthoDB" id="10635172at2759"/>
<feature type="region of interest" description="Disordered" evidence="1">
    <location>
        <begin position="110"/>
        <end position="131"/>
    </location>
</feature>
<proteinExistence type="predicted"/>
<evidence type="ECO:0000313" key="3">
    <source>
        <dbReference type="Proteomes" id="UP000887116"/>
    </source>
</evidence>
<accession>A0A8X6GJ55</accession>
<organism evidence="2 3">
    <name type="scientific">Trichonephila clavata</name>
    <name type="common">Joro spider</name>
    <name type="synonym">Nephila clavata</name>
    <dbReference type="NCBI Taxonomy" id="2740835"/>
    <lineage>
        <taxon>Eukaryota</taxon>
        <taxon>Metazoa</taxon>
        <taxon>Ecdysozoa</taxon>
        <taxon>Arthropoda</taxon>
        <taxon>Chelicerata</taxon>
        <taxon>Arachnida</taxon>
        <taxon>Araneae</taxon>
        <taxon>Araneomorphae</taxon>
        <taxon>Entelegynae</taxon>
        <taxon>Araneoidea</taxon>
        <taxon>Nephilidae</taxon>
        <taxon>Trichonephila</taxon>
    </lineage>
</organism>
<keyword evidence="3" id="KW-1185">Reference proteome</keyword>
<evidence type="ECO:0000256" key="1">
    <source>
        <dbReference type="SAM" id="MobiDB-lite"/>
    </source>
</evidence>
<evidence type="ECO:0000313" key="2">
    <source>
        <dbReference type="EMBL" id="GFR04154.1"/>
    </source>
</evidence>
<dbReference type="AlphaFoldDB" id="A0A8X6GJ55"/>
<comment type="caution">
    <text evidence="2">The sequence shown here is derived from an EMBL/GenBank/DDBJ whole genome shotgun (WGS) entry which is preliminary data.</text>
</comment>
<reference evidence="2" key="1">
    <citation type="submission" date="2020-07" db="EMBL/GenBank/DDBJ databases">
        <title>Multicomponent nature underlies the extraordinary mechanical properties of spider dragline silk.</title>
        <authorList>
            <person name="Kono N."/>
            <person name="Nakamura H."/>
            <person name="Mori M."/>
            <person name="Yoshida Y."/>
            <person name="Ohtoshi R."/>
            <person name="Malay A.D."/>
            <person name="Moran D.A.P."/>
            <person name="Tomita M."/>
            <person name="Numata K."/>
            <person name="Arakawa K."/>
        </authorList>
    </citation>
    <scope>NUCLEOTIDE SEQUENCE</scope>
</reference>
<dbReference type="Proteomes" id="UP000887116">
    <property type="component" value="Unassembled WGS sequence"/>
</dbReference>